<dbReference type="Proteomes" id="UP000245119">
    <property type="component" value="Linkage Group LG9"/>
</dbReference>
<accession>A0A2T7NVI9</accession>
<reference evidence="2 3" key="1">
    <citation type="submission" date="2018-04" db="EMBL/GenBank/DDBJ databases">
        <title>The genome of golden apple snail Pomacea canaliculata provides insight into stress tolerance and invasive adaptation.</title>
        <authorList>
            <person name="Liu C."/>
            <person name="Liu B."/>
            <person name="Ren Y."/>
            <person name="Zhang Y."/>
            <person name="Wang H."/>
            <person name="Li S."/>
            <person name="Jiang F."/>
            <person name="Yin L."/>
            <person name="Zhang G."/>
            <person name="Qian W."/>
            <person name="Fan W."/>
        </authorList>
    </citation>
    <scope>NUCLEOTIDE SEQUENCE [LARGE SCALE GENOMIC DNA]</scope>
    <source>
        <strain evidence="2">SZHN2017</strain>
        <tissue evidence="2">Muscle</tissue>
    </source>
</reference>
<evidence type="ECO:0000313" key="2">
    <source>
        <dbReference type="EMBL" id="PVD25187.1"/>
    </source>
</evidence>
<proteinExistence type="predicted"/>
<evidence type="ECO:0000256" key="1">
    <source>
        <dbReference type="SAM" id="MobiDB-lite"/>
    </source>
</evidence>
<dbReference type="AlphaFoldDB" id="A0A2T7NVI9"/>
<feature type="region of interest" description="Disordered" evidence="1">
    <location>
        <begin position="25"/>
        <end position="49"/>
    </location>
</feature>
<feature type="compositionally biased region" description="Polar residues" evidence="1">
    <location>
        <begin position="30"/>
        <end position="49"/>
    </location>
</feature>
<name>A0A2T7NVI9_POMCA</name>
<evidence type="ECO:0000313" key="3">
    <source>
        <dbReference type="Proteomes" id="UP000245119"/>
    </source>
</evidence>
<keyword evidence="3" id="KW-1185">Reference proteome</keyword>
<organism evidence="2 3">
    <name type="scientific">Pomacea canaliculata</name>
    <name type="common">Golden apple snail</name>
    <dbReference type="NCBI Taxonomy" id="400727"/>
    <lineage>
        <taxon>Eukaryota</taxon>
        <taxon>Metazoa</taxon>
        <taxon>Spiralia</taxon>
        <taxon>Lophotrochozoa</taxon>
        <taxon>Mollusca</taxon>
        <taxon>Gastropoda</taxon>
        <taxon>Caenogastropoda</taxon>
        <taxon>Architaenioglossa</taxon>
        <taxon>Ampullarioidea</taxon>
        <taxon>Ampullariidae</taxon>
        <taxon>Pomacea</taxon>
    </lineage>
</organism>
<sequence>MSEEDERKGGTKRCARTVNVKEGEAKGLITSATTGDGGSQQLTHANNESNASEVCSTGCTAALRLYAHTVLPVVPLGACQCLFFPLARLRLRLSRLSDKSWFPVSPSSKADANDILVMS</sequence>
<comment type="caution">
    <text evidence="2">The sequence shown here is derived from an EMBL/GenBank/DDBJ whole genome shotgun (WGS) entry which is preliminary data.</text>
</comment>
<dbReference type="EMBL" id="PZQS01000009">
    <property type="protein sequence ID" value="PVD25187.1"/>
    <property type="molecule type" value="Genomic_DNA"/>
</dbReference>
<gene>
    <name evidence="2" type="ORF">C0Q70_15685</name>
</gene>
<protein>
    <submittedName>
        <fullName evidence="2">Uncharacterized protein</fullName>
    </submittedName>
</protein>